<evidence type="ECO:0000313" key="3">
    <source>
        <dbReference type="EMBL" id="AJP74691.1"/>
    </source>
</evidence>
<evidence type="ECO:0000259" key="2">
    <source>
        <dbReference type="Pfam" id="PF09917"/>
    </source>
</evidence>
<dbReference type="OrthoDB" id="9811671at2"/>
<dbReference type="Pfam" id="PF09917">
    <property type="entry name" value="DUF2147"/>
    <property type="match status" value="1"/>
</dbReference>
<sequence length="134" mass="14482">MHACVAFLTSAVLFLSQAGGTPPPVSVWRNPSNSVHIRAAPCGAGVMCATVIWANDKAKADARRGGTETLIGTQLFRNFKATGRNQWKGEVFVPDLNHTFGGTVTPIDDDHLLGKGCTLFGTVCKEQIWTRIRQ</sequence>
<dbReference type="Gene3D" id="2.40.128.520">
    <property type="match status" value="1"/>
</dbReference>
<proteinExistence type="predicted"/>
<feature type="domain" description="DUF2147" evidence="2">
    <location>
        <begin position="27"/>
        <end position="131"/>
    </location>
</feature>
<dbReference type="AlphaFoldDB" id="A0A7U5BG81"/>
<organism evidence="3 4">
    <name type="scientific">Sphingomonas hengshuiensis</name>
    <dbReference type="NCBI Taxonomy" id="1609977"/>
    <lineage>
        <taxon>Bacteria</taxon>
        <taxon>Pseudomonadati</taxon>
        <taxon>Pseudomonadota</taxon>
        <taxon>Alphaproteobacteria</taxon>
        <taxon>Sphingomonadales</taxon>
        <taxon>Sphingomonadaceae</taxon>
        <taxon>Sphingomonas</taxon>
    </lineage>
</organism>
<accession>A0A7U5BG81</accession>
<dbReference type="InterPro" id="IPR019223">
    <property type="entry name" value="DUF2147"/>
</dbReference>
<reference evidence="3 4" key="1">
    <citation type="journal article" date="2015" name="Int. J. Syst. Evol. Microbiol.">
        <title>Sphingomonas hengshuiensis sp. nov., isolated from lake wetland.</title>
        <authorList>
            <person name="Wei S."/>
            <person name="Wang T."/>
            <person name="Liu H."/>
            <person name="Zhang C."/>
            <person name="Guo J."/>
            <person name="Wang Q."/>
            <person name="Liang K."/>
            <person name="Zhang Z."/>
        </authorList>
    </citation>
    <scope>NUCLEOTIDE SEQUENCE [LARGE SCALE GENOMIC DNA]</scope>
    <source>
        <strain evidence="3 4">WHSC-8</strain>
    </source>
</reference>
<name>A0A7U5BG81_9SPHN</name>
<evidence type="ECO:0000256" key="1">
    <source>
        <dbReference type="SAM" id="SignalP"/>
    </source>
</evidence>
<protein>
    <recommendedName>
        <fullName evidence="2">DUF2147 domain-containing protein</fullName>
    </recommendedName>
</protein>
<dbReference type="KEGG" id="sphi:TS85_20380"/>
<keyword evidence="1" id="KW-0732">Signal</keyword>
<dbReference type="PANTHER" id="PTHR36919:SF2">
    <property type="entry name" value="BLL6627 PROTEIN"/>
    <property type="match status" value="1"/>
</dbReference>
<feature type="signal peptide" evidence="1">
    <location>
        <begin position="1"/>
        <end position="18"/>
    </location>
</feature>
<evidence type="ECO:0000313" key="4">
    <source>
        <dbReference type="Proteomes" id="UP000032300"/>
    </source>
</evidence>
<reference evidence="3 4" key="2">
    <citation type="submission" date="2015-02" db="EMBL/GenBank/DDBJ databases">
        <title>The complete genome of Sphingomonas hengshuiensis sp. WHSC-8 isolated from soil of Hengshui Lake.</title>
        <authorList>
            <person name="Wei S."/>
            <person name="Guo J."/>
            <person name="Su C."/>
            <person name="Wu R."/>
            <person name="Zhang Z."/>
            <person name="Liang K."/>
            <person name="Li H."/>
            <person name="Wang T."/>
            <person name="Liu H."/>
            <person name="Zhang C."/>
            <person name="Li Z."/>
            <person name="Wang Q."/>
            <person name="Meng J."/>
        </authorList>
    </citation>
    <scope>NUCLEOTIDE SEQUENCE [LARGE SCALE GENOMIC DNA]</scope>
    <source>
        <strain evidence="3 4">WHSC-8</strain>
    </source>
</reference>
<dbReference type="PANTHER" id="PTHR36919">
    <property type="entry name" value="BLR1215 PROTEIN"/>
    <property type="match status" value="1"/>
</dbReference>
<feature type="chain" id="PRO_5031363807" description="DUF2147 domain-containing protein" evidence="1">
    <location>
        <begin position="19"/>
        <end position="134"/>
    </location>
</feature>
<keyword evidence="4" id="KW-1185">Reference proteome</keyword>
<dbReference type="Proteomes" id="UP000032300">
    <property type="component" value="Chromosome"/>
</dbReference>
<gene>
    <name evidence="3" type="ORF">TS85_20380</name>
</gene>
<dbReference type="EMBL" id="CP010836">
    <property type="protein sequence ID" value="AJP74691.1"/>
    <property type="molecule type" value="Genomic_DNA"/>
</dbReference>